<dbReference type="PRINTS" id="PR00119">
    <property type="entry name" value="CATATPASE"/>
</dbReference>
<dbReference type="Gene3D" id="3.40.50.1000">
    <property type="entry name" value="HAD superfamily/HAD-like"/>
    <property type="match status" value="1"/>
</dbReference>
<evidence type="ECO:0000313" key="23">
    <source>
        <dbReference type="Proteomes" id="UP000245433"/>
    </source>
</evidence>
<gene>
    <name evidence="22" type="ORF">C7384_104111</name>
</gene>
<dbReference type="NCBIfam" id="TIGR01525">
    <property type="entry name" value="ATPase-IB_hvy"/>
    <property type="match status" value="1"/>
</dbReference>
<keyword evidence="13" id="KW-1278">Translocase</keyword>
<keyword evidence="5 19" id="KW-1003">Cell membrane</keyword>
<feature type="transmembrane region" description="Helical" evidence="19">
    <location>
        <begin position="638"/>
        <end position="661"/>
    </location>
</feature>
<evidence type="ECO:0000256" key="5">
    <source>
        <dbReference type="ARBA" id="ARBA00022475"/>
    </source>
</evidence>
<dbReference type="GO" id="GO:0005886">
    <property type="term" value="C:plasma membrane"/>
    <property type="evidence" value="ECO:0007669"/>
    <property type="project" value="UniProtKB-SubCell"/>
</dbReference>
<evidence type="ECO:0000256" key="3">
    <source>
        <dbReference type="ARBA" id="ARBA00012517"/>
    </source>
</evidence>
<keyword evidence="8 19" id="KW-0479">Metal-binding</keyword>
<feature type="transmembrane region" description="Helical" evidence="19">
    <location>
        <begin position="94"/>
        <end position="115"/>
    </location>
</feature>
<comment type="caution">
    <text evidence="22">The sequence shown here is derived from an EMBL/GenBank/DDBJ whole genome shotgun (WGS) entry which is preliminary data.</text>
</comment>
<dbReference type="GO" id="GO:0005507">
    <property type="term" value="F:copper ion binding"/>
    <property type="evidence" value="ECO:0007669"/>
    <property type="project" value="TreeGrafter"/>
</dbReference>
<feature type="region of interest" description="Disordered" evidence="20">
    <location>
        <begin position="1"/>
        <end position="33"/>
    </location>
</feature>
<dbReference type="InterPro" id="IPR027256">
    <property type="entry name" value="P-typ_ATPase_IB"/>
</dbReference>
<evidence type="ECO:0000259" key="21">
    <source>
        <dbReference type="Pfam" id="PF00122"/>
    </source>
</evidence>
<dbReference type="InterPro" id="IPR023214">
    <property type="entry name" value="HAD_sf"/>
</dbReference>
<keyword evidence="4" id="KW-0813">Transport</keyword>
<dbReference type="EC" id="7.2.2.8" evidence="3"/>
<keyword evidence="16" id="KW-0406">Ion transport</keyword>
<dbReference type="NCBIfam" id="TIGR01511">
    <property type="entry name" value="ATPase-IB1_Cu"/>
    <property type="match status" value="1"/>
</dbReference>
<dbReference type="EMBL" id="QEKT01000004">
    <property type="protein sequence ID" value="PVY84363.1"/>
    <property type="molecule type" value="Genomic_DNA"/>
</dbReference>
<dbReference type="RefSeq" id="WP_176760699.1">
    <property type="nucleotide sequence ID" value="NZ_CAKOEX010000011.1"/>
</dbReference>
<keyword evidence="17 19" id="KW-0472">Membrane</keyword>
<dbReference type="GO" id="GO:0043682">
    <property type="term" value="F:P-type divalent copper transporter activity"/>
    <property type="evidence" value="ECO:0007669"/>
    <property type="project" value="TreeGrafter"/>
</dbReference>
<dbReference type="InterPro" id="IPR023298">
    <property type="entry name" value="ATPase_P-typ_TM_dom_sf"/>
</dbReference>
<dbReference type="PROSITE" id="PS00154">
    <property type="entry name" value="ATPASE_E1_E2"/>
    <property type="match status" value="1"/>
</dbReference>
<dbReference type="SFLD" id="SFLDG00002">
    <property type="entry name" value="C1.7:_P-type_atpase_like"/>
    <property type="match status" value="1"/>
</dbReference>
<dbReference type="PANTHER" id="PTHR43520:SF5">
    <property type="entry name" value="CATION-TRANSPORTING P-TYPE ATPASE-RELATED"/>
    <property type="match status" value="1"/>
</dbReference>
<protein>
    <recommendedName>
        <fullName evidence="3">P-type Cu(+) transporter</fullName>
        <ecNumber evidence="3">7.2.2.8</ecNumber>
    </recommendedName>
</protein>
<dbReference type="InterPro" id="IPR018303">
    <property type="entry name" value="ATPase_P-typ_P_site"/>
</dbReference>
<keyword evidence="23" id="KW-1185">Reference proteome</keyword>
<evidence type="ECO:0000256" key="15">
    <source>
        <dbReference type="ARBA" id="ARBA00023008"/>
    </source>
</evidence>
<evidence type="ECO:0000256" key="7">
    <source>
        <dbReference type="ARBA" id="ARBA00022692"/>
    </source>
</evidence>
<comment type="similarity">
    <text evidence="2 19">Belongs to the cation transport ATPase (P-type) (TC 3.A.3) family. Type IB subfamily.</text>
</comment>
<dbReference type="SFLD" id="SFLDS00003">
    <property type="entry name" value="Haloacid_Dehalogenase"/>
    <property type="match status" value="1"/>
</dbReference>
<dbReference type="InterPro" id="IPR008250">
    <property type="entry name" value="ATPase_P-typ_transduc_dom_A_sf"/>
</dbReference>
<evidence type="ECO:0000256" key="19">
    <source>
        <dbReference type="RuleBase" id="RU362081"/>
    </source>
</evidence>
<dbReference type="GO" id="GO:0016887">
    <property type="term" value="F:ATP hydrolysis activity"/>
    <property type="evidence" value="ECO:0007669"/>
    <property type="project" value="InterPro"/>
</dbReference>
<keyword evidence="6" id="KW-0597">Phosphoprotein</keyword>
<evidence type="ECO:0000256" key="13">
    <source>
        <dbReference type="ARBA" id="ARBA00022967"/>
    </source>
</evidence>
<feature type="transmembrane region" description="Helical" evidence="19">
    <location>
        <begin position="307"/>
        <end position="326"/>
    </location>
</feature>
<dbReference type="GO" id="GO:0005524">
    <property type="term" value="F:ATP binding"/>
    <property type="evidence" value="ECO:0007669"/>
    <property type="project" value="UniProtKB-UniRule"/>
</dbReference>
<comment type="subcellular location">
    <subcellularLocation>
        <location evidence="1">Cell membrane</location>
        <topology evidence="1">Multi-pass membrane protein</topology>
    </subcellularLocation>
</comment>
<dbReference type="Gene3D" id="2.70.150.10">
    <property type="entry name" value="Calcium-transporting ATPase, cytoplasmic transduction domain A"/>
    <property type="match status" value="1"/>
</dbReference>
<evidence type="ECO:0000256" key="10">
    <source>
        <dbReference type="ARBA" id="ARBA00022796"/>
    </source>
</evidence>
<dbReference type="InterPro" id="IPR044492">
    <property type="entry name" value="P_typ_ATPase_HD_dom"/>
</dbReference>
<dbReference type="PANTHER" id="PTHR43520">
    <property type="entry name" value="ATP7, ISOFORM B"/>
    <property type="match status" value="1"/>
</dbReference>
<evidence type="ECO:0000256" key="12">
    <source>
        <dbReference type="ARBA" id="ARBA00022842"/>
    </source>
</evidence>
<dbReference type="InterPro" id="IPR059000">
    <property type="entry name" value="ATPase_P-type_domA"/>
</dbReference>
<evidence type="ECO:0000256" key="4">
    <source>
        <dbReference type="ARBA" id="ARBA00022448"/>
    </source>
</evidence>
<feature type="transmembrane region" description="Helical" evidence="19">
    <location>
        <begin position="667"/>
        <end position="686"/>
    </location>
</feature>
<dbReference type="SUPFAM" id="SSF81653">
    <property type="entry name" value="Calcium ATPase, transduction domain A"/>
    <property type="match status" value="1"/>
</dbReference>
<dbReference type="Gene3D" id="3.40.1110.10">
    <property type="entry name" value="Calcium-transporting ATPase, cytoplasmic domain N"/>
    <property type="match status" value="1"/>
</dbReference>
<evidence type="ECO:0000256" key="18">
    <source>
        <dbReference type="ARBA" id="ARBA00049289"/>
    </source>
</evidence>
<dbReference type="GO" id="GO:0055070">
    <property type="term" value="P:copper ion homeostasis"/>
    <property type="evidence" value="ECO:0007669"/>
    <property type="project" value="TreeGrafter"/>
</dbReference>
<feature type="compositionally biased region" description="Polar residues" evidence="20">
    <location>
        <begin position="1"/>
        <end position="14"/>
    </location>
</feature>
<dbReference type="GO" id="GO:0140581">
    <property type="term" value="F:P-type monovalent copper transporter activity"/>
    <property type="evidence" value="ECO:0007669"/>
    <property type="project" value="UniProtKB-EC"/>
</dbReference>
<reference evidence="22 23" key="1">
    <citation type="submission" date="2018-04" db="EMBL/GenBank/DDBJ databases">
        <title>Genomic Encyclopedia of Type Strains, Phase IV (KMG-IV): sequencing the most valuable type-strain genomes for metagenomic binning, comparative biology and taxonomic classification.</title>
        <authorList>
            <person name="Goeker M."/>
        </authorList>
    </citation>
    <scope>NUCLEOTIDE SEQUENCE [LARGE SCALE GENOMIC DNA]</scope>
    <source>
        <strain evidence="22 23">DSM 28795</strain>
    </source>
</reference>
<keyword evidence="7 19" id="KW-0812">Transmembrane</keyword>
<dbReference type="Pfam" id="PF00702">
    <property type="entry name" value="Hydrolase"/>
    <property type="match status" value="1"/>
</dbReference>
<keyword evidence="9 19" id="KW-0547">Nucleotide-binding</keyword>
<keyword evidence="11 19" id="KW-0067">ATP-binding</keyword>
<feature type="transmembrane region" description="Helical" evidence="19">
    <location>
        <begin position="332"/>
        <end position="355"/>
    </location>
</feature>
<dbReference type="PRINTS" id="PR00943">
    <property type="entry name" value="CUATPASE"/>
</dbReference>
<keyword evidence="12" id="KW-0460">Magnesium</keyword>
<evidence type="ECO:0000256" key="8">
    <source>
        <dbReference type="ARBA" id="ARBA00022723"/>
    </source>
</evidence>
<keyword evidence="10" id="KW-0187">Copper transport</keyword>
<dbReference type="InterPro" id="IPR023299">
    <property type="entry name" value="ATPase_P-typ_cyto_dom_N"/>
</dbReference>
<evidence type="ECO:0000256" key="20">
    <source>
        <dbReference type="SAM" id="MobiDB-lite"/>
    </source>
</evidence>
<comment type="catalytic activity">
    <reaction evidence="18">
        <text>Cu(+)(in) + ATP + H2O = Cu(+)(out) + ADP + phosphate + H(+)</text>
        <dbReference type="Rhea" id="RHEA:25792"/>
        <dbReference type="ChEBI" id="CHEBI:15377"/>
        <dbReference type="ChEBI" id="CHEBI:15378"/>
        <dbReference type="ChEBI" id="CHEBI:30616"/>
        <dbReference type="ChEBI" id="CHEBI:43474"/>
        <dbReference type="ChEBI" id="CHEBI:49552"/>
        <dbReference type="ChEBI" id="CHEBI:456216"/>
        <dbReference type="EC" id="7.2.2.8"/>
    </reaction>
</comment>
<dbReference type="SUPFAM" id="SSF56784">
    <property type="entry name" value="HAD-like"/>
    <property type="match status" value="1"/>
</dbReference>
<feature type="domain" description="P-type ATPase A" evidence="21">
    <location>
        <begin position="191"/>
        <end position="288"/>
    </location>
</feature>
<evidence type="ECO:0000256" key="6">
    <source>
        <dbReference type="ARBA" id="ARBA00022553"/>
    </source>
</evidence>
<feature type="transmembrane region" description="Helical" evidence="19">
    <location>
        <begin position="156"/>
        <end position="173"/>
    </location>
</feature>
<dbReference type="SUPFAM" id="SSF81665">
    <property type="entry name" value="Calcium ATPase, transmembrane domain M"/>
    <property type="match status" value="1"/>
</dbReference>
<feature type="compositionally biased region" description="Low complexity" evidence="20">
    <location>
        <begin position="15"/>
        <end position="33"/>
    </location>
</feature>
<proteinExistence type="inferred from homology"/>
<dbReference type="Pfam" id="PF00122">
    <property type="entry name" value="E1-E2_ATPase"/>
    <property type="match status" value="1"/>
</dbReference>
<sequence>MNKNQMHDMSSMSNQHDMSQMSHSDSMADMSSMSQHSGHMHMMAGGNMMNMDMGDMRRRFWWSLILMIPIIFITPLMGLDLPFTKTFPGSNWVTAILATALYIVGTKPFFTGAIAELKQKKPAMMSLISMGLLVTFWYSIYALLANTFLHSDVMDYFWEFATLVVIMLLGHLLEMSATMRAGDATTELRKLMPETAHVQHGDTFMDMPLSSLKNGMVVQVLAGEAFPGDGLVQSGQSQIDESLMTGESKPITKKVGDKVIGGTINGDATLLVLLNGVGNNSFIGQLENTLTHSQNAKSQAEDLATKVASWLFWLALAFAIGAFLIWTPLKGLNFAINIAVTTLVIACPHALGLAIPMVIQRTKAIAASDGILIKNHKNVIMAKNIQYALMDKTGTLTNGHFTVQKLVFTGIKEDDALAIMAGLESQSTHPLAKSLVSYVTDKKIQATPMTQVKVLNGYGVQGQLKNVTYTLASGRYLDENHIQYQALDDMGTVSYLTDGQQVLAAISQGDSIKTSTPQFIQDLKAAGITPVMVTGDNQQTANHVAQQLGITEVRAQTSPQDKIKLVKEYQSKGQVMMIGDGINDAPALAQANLSIAIGAGTQVAQASADAVLISPSLTKVIDLIHLARNANRKEIENLWWGAGYNVLAIPAAAGLFAFAGITLNPMIGAIVMSLSTVIVAINALLLRK</sequence>
<evidence type="ECO:0000313" key="22">
    <source>
        <dbReference type="EMBL" id="PVY84363.1"/>
    </source>
</evidence>
<dbReference type="NCBIfam" id="TIGR01494">
    <property type="entry name" value="ATPase_P-type"/>
    <property type="match status" value="1"/>
</dbReference>
<dbReference type="AlphaFoldDB" id="A0A2U1D9L0"/>
<keyword evidence="14 19" id="KW-1133">Transmembrane helix</keyword>
<evidence type="ECO:0000256" key="16">
    <source>
        <dbReference type="ARBA" id="ARBA00023065"/>
    </source>
</evidence>
<dbReference type="InterPro" id="IPR001757">
    <property type="entry name" value="P_typ_ATPase"/>
</dbReference>
<accession>A0A2U1D9L0</accession>
<dbReference type="InterPro" id="IPR036412">
    <property type="entry name" value="HAD-like_sf"/>
</dbReference>
<evidence type="ECO:0000256" key="1">
    <source>
        <dbReference type="ARBA" id="ARBA00004651"/>
    </source>
</evidence>
<evidence type="ECO:0000256" key="17">
    <source>
        <dbReference type="ARBA" id="ARBA00023136"/>
    </source>
</evidence>
<dbReference type="SFLD" id="SFLDF00027">
    <property type="entry name" value="p-type_atpase"/>
    <property type="match status" value="1"/>
</dbReference>
<feature type="transmembrane region" description="Helical" evidence="19">
    <location>
        <begin position="127"/>
        <end position="144"/>
    </location>
</feature>
<evidence type="ECO:0000256" key="14">
    <source>
        <dbReference type="ARBA" id="ARBA00022989"/>
    </source>
</evidence>
<evidence type="ECO:0000256" key="2">
    <source>
        <dbReference type="ARBA" id="ARBA00006024"/>
    </source>
</evidence>
<keyword evidence="15" id="KW-0186">Copper</keyword>
<name>A0A2U1D9L0_9LACO</name>
<organism evidence="22 23">
    <name type="scientific">Convivina intestini</name>
    <dbReference type="NCBI Taxonomy" id="1505726"/>
    <lineage>
        <taxon>Bacteria</taxon>
        <taxon>Bacillati</taxon>
        <taxon>Bacillota</taxon>
        <taxon>Bacilli</taxon>
        <taxon>Lactobacillales</taxon>
        <taxon>Lactobacillaceae</taxon>
        <taxon>Convivina</taxon>
    </lineage>
</organism>
<evidence type="ECO:0000256" key="11">
    <source>
        <dbReference type="ARBA" id="ARBA00022840"/>
    </source>
</evidence>
<evidence type="ECO:0000256" key="9">
    <source>
        <dbReference type="ARBA" id="ARBA00022741"/>
    </source>
</evidence>
<dbReference type="Proteomes" id="UP000245433">
    <property type="component" value="Unassembled WGS sequence"/>
</dbReference>